<sequence>MKKMLSRTLSAAFLLMFILSVPAFAASSDNAKIPAQETMAKEQTDTDDNSISPLVIAVIFILPVVSVGLTIGTAVIVLRLHKPSPPAPEDQREPENGDLPTDVSRKN</sequence>
<dbReference type="RefSeq" id="WP_183773032.1">
    <property type="nucleotide sequence ID" value="NZ_JACHFW010000005.1"/>
</dbReference>
<dbReference type="Proteomes" id="UP000543642">
    <property type="component" value="Unassembled WGS sequence"/>
</dbReference>
<keyword evidence="3" id="KW-0732">Signal</keyword>
<keyword evidence="5" id="KW-1185">Reference proteome</keyword>
<gene>
    <name evidence="4" type="ORF">HNP82_001570</name>
</gene>
<comment type="caution">
    <text evidence="4">The sequence shown here is derived from an EMBL/GenBank/DDBJ whole genome shotgun (WGS) entry which is preliminary data.</text>
</comment>
<proteinExistence type="predicted"/>
<keyword evidence="2" id="KW-1133">Transmembrane helix</keyword>
<protein>
    <submittedName>
        <fullName evidence="4">ABC-type spermidine/putrescine transport system permease subunit II</fullName>
    </submittedName>
</protein>
<evidence type="ECO:0000256" key="2">
    <source>
        <dbReference type="SAM" id="Phobius"/>
    </source>
</evidence>
<dbReference type="EMBL" id="JACHFW010000005">
    <property type="protein sequence ID" value="MBB5264443.1"/>
    <property type="molecule type" value="Genomic_DNA"/>
</dbReference>
<organism evidence="4 5">
    <name type="scientific">Catenibacillus scindens</name>
    <dbReference type="NCBI Taxonomy" id="673271"/>
    <lineage>
        <taxon>Bacteria</taxon>
        <taxon>Bacillati</taxon>
        <taxon>Bacillota</taxon>
        <taxon>Clostridia</taxon>
        <taxon>Lachnospirales</taxon>
        <taxon>Lachnospiraceae</taxon>
        <taxon>Catenibacillus</taxon>
    </lineage>
</organism>
<keyword evidence="2" id="KW-0812">Transmembrane</keyword>
<reference evidence="4 5" key="1">
    <citation type="submission" date="2020-08" db="EMBL/GenBank/DDBJ databases">
        <title>Genomic Encyclopedia of Type Strains, Phase IV (KMG-IV): sequencing the most valuable type-strain genomes for metagenomic binning, comparative biology and taxonomic classification.</title>
        <authorList>
            <person name="Goeker M."/>
        </authorList>
    </citation>
    <scope>NUCLEOTIDE SEQUENCE [LARGE SCALE GENOMIC DNA]</scope>
    <source>
        <strain evidence="4 5">DSM 106146</strain>
    </source>
</reference>
<accession>A0A7W8M4R6</accession>
<feature type="chain" id="PRO_5030795728" evidence="3">
    <location>
        <begin position="26"/>
        <end position="107"/>
    </location>
</feature>
<name>A0A7W8M4R6_9FIRM</name>
<feature type="region of interest" description="Disordered" evidence="1">
    <location>
        <begin position="82"/>
        <end position="107"/>
    </location>
</feature>
<evidence type="ECO:0000256" key="1">
    <source>
        <dbReference type="SAM" id="MobiDB-lite"/>
    </source>
</evidence>
<evidence type="ECO:0000256" key="3">
    <source>
        <dbReference type="SAM" id="SignalP"/>
    </source>
</evidence>
<evidence type="ECO:0000313" key="5">
    <source>
        <dbReference type="Proteomes" id="UP000543642"/>
    </source>
</evidence>
<keyword evidence="2" id="KW-0472">Membrane</keyword>
<dbReference type="AlphaFoldDB" id="A0A7W8M4R6"/>
<evidence type="ECO:0000313" key="4">
    <source>
        <dbReference type="EMBL" id="MBB5264443.1"/>
    </source>
</evidence>
<feature type="transmembrane region" description="Helical" evidence="2">
    <location>
        <begin position="51"/>
        <end position="78"/>
    </location>
</feature>
<feature type="signal peptide" evidence="3">
    <location>
        <begin position="1"/>
        <end position="25"/>
    </location>
</feature>